<feature type="transmembrane region" description="Helical" evidence="5">
    <location>
        <begin position="301"/>
        <end position="319"/>
    </location>
</feature>
<accession>A0ABW7UV99</accession>
<feature type="transmembrane region" description="Helical" evidence="5">
    <location>
        <begin position="94"/>
        <end position="115"/>
    </location>
</feature>
<proteinExistence type="predicted"/>
<evidence type="ECO:0000256" key="2">
    <source>
        <dbReference type="ARBA" id="ARBA00022692"/>
    </source>
</evidence>
<keyword evidence="3 5" id="KW-1133">Transmembrane helix</keyword>
<feature type="transmembrane region" description="Helical" evidence="5">
    <location>
        <begin position="274"/>
        <end position="294"/>
    </location>
</feature>
<evidence type="ECO:0000313" key="6">
    <source>
        <dbReference type="EMBL" id="MFI1966518.1"/>
    </source>
</evidence>
<keyword evidence="4 5" id="KW-0472">Membrane</keyword>
<organism evidence="6 7">
    <name type="scientific">Streptomyces pathocidini</name>
    <dbReference type="NCBI Taxonomy" id="1650571"/>
    <lineage>
        <taxon>Bacteria</taxon>
        <taxon>Bacillati</taxon>
        <taxon>Actinomycetota</taxon>
        <taxon>Actinomycetes</taxon>
        <taxon>Kitasatosporales</taxon>
        <taxon>Streptomycetaceae</taxon>
        <taxon>Streptomyces</taxon>
    </lineage>
</organism>
<evidence type="ECO:0000256" key="5">
    <source>
        <dbReference type="SAM" id="Phobius"/>
    </source>
</evidence>
<protein>
    <submittedName>
        <fullName evidence="6">UbiA family prenyltransferase</fullName>
    </submittedName>
</protein>
<evidence type="ECO:0000256" key="1">
    <source>
        <dbReference type="ARBA" id="ARBA00004141"/>
    </source>
</evidence>
<dbReference type="Pfam" id="PF01040">
    <property type="entry name" value="UbiA"/>
    <property type="match status" value="1"/>
</dbReference>
<feature type="transmembrane region" description="Helical" evidence="5">
    <location>
        <begin position="121"/>
        <end position="140"/>
    </location>
</feature>
<comment type="caution">
    <text evidence="6">The sequence shown here is derived from an EMBL/GenBank/DDBJ whole genome shotgun (WGS) entry which is preliminary data.</text>
</comment>
<feature type="transmembrane region" description="Helical" evidence="5">
    <location>
        <begin position="218"/>
        <end position="237"/>
    </location>
</feature>
<gene>
    <name evidence="6" type="ORF">ACH429_20805</name>
</gene>
<reference evidence="6 7" key="1">
    <citation type="submission" date="2024-10" db="EMBL/GenBank/DDBJ databases">
        <title>The Natural Products Discovery Center: Release of the First 8490 Sequenced Strains for Exploring Actinobacteria Biosynthetic Diversity.</title>
        <authorList>
            <person name="Kalkreuter E."/>
            <person name="Kautsar S.A."/>
            <person name="Yang D."/>
            <person name="Bader C.D."/>
            <person name="Teijaro C.N."/>
            <person name="Fluegel L."/>
            <person name="Davis C.M."/>
            <person name="Simpson J.R."/>
            <person name="Lauterbach L."/>
            <person name="Steele A.D."/>
            <person name="Gui C."/>
            <person name="Meng S."/>
            <person name="Li G."/>
            <person name="Viehrig K."/>
            <person name="Ye F."/>
            <person name="Su P."/>
            <person name="Kiefer A.F."/>
            <person name="Nichols A."/>
            <person name="Cepeda A.J."/>
            <person name="Yan W."/>
            <person name="Fan B."/>
            <person name="Jiang Y."/>
            <person name="Adhikari A."/>
            <person name="Zheng C.-J."/>
            <person name="Schuster L."/>
            <person name="Cowan T.M."/>
            <person name="Smanski M.J."/>
            <person name="Chevrette M.G."/>
            <person name="De Carvalho L.P.S."/>
            <person name="Shen B."/>
        </authorList>
    </citation>
    <scope>NUCLEOTIDE SEQUENCE [LARGE SCALE GENOMIC DNA]</scope>
    <source>
        <strain evidence="6 7">NPDC020327</strain>
    </source>
</reference>
<dbReference type="Proteomes" id="UP001611548">
    <property type="component" value="Unassembled WGS sequence"/>
</dbReference>
<name>A0ABW7UV99_9ACTN</name>
<evidence type="ECO:0000256" key="3">
    <source>
        <dbReference type="ARBA" id="ARBA00022989"/>
    </source>
</evidence>
<sequence>MMSDEPSRSVAAPAPAPAPATALGPVLGLLAACHPLPSAAVTVLVTVLAVSAGRSGAGCALVACAVLAGQLSVGWCNDAIDARRDVAAGRSGKPVVAGAVTAGGVRAAALCALVLCVPLSLASGVAAGVVHLAGVAAAWAYNLGLKSTAWSWFPYAIGFGGLPAFVTLGLPGRPWPPWWVVAAAALLGVGAHLANVLPDIDDDLRHGVRGWPQRLGATRARLLLPVPLVAATGLLILPNGPVADGEMGEWRAGWAAGLSGGWAAGWPGGRLGGWLVPGAVFAAVVAVACGASVMGRSRPRVPFLAAIGVAALDVALLLARTGS</sequence>
<dbReference type="EMBL" id="JBIRWE010000009">
    <property type="protein sequence ID" value="MFI1966518.1"/>
    <property type="molecule type" value="Genomic_DNA"/>
</dbReference>
<keyword evidence="2 5" id="KW-0812">Transmembrane</keyword>
<dbReference type="InterPro" id="IPR000537">
    <property type="entry name" value="UbiA_prenyltransferase"/>
</dbReference>
<dbReference type="InterPro" id="IPR044878">
    <property type="entry name" value="UbiA_sf"/>
</dbReference>
<evidence type="ECO:0000256" key="4">
    <source>
        <dbReference type="ARBA" id="ARBA00023136"/>
    </source>
</evidence>
<dbReference type="Gene3D" id="1.10.357.140">
    <property type="entry name" value="UbiA prenyltransferase"/>
    <property type="match status" value="1"/>
</dbReference>
<dbReference type="RefSeq" id="WP_398719109.1">
    <property type="nucleotide sequence ID" value="NZ_JBIRWE010000009.1"/>
</dbReference>
<feature type="transmembrane region" description="Helical" evidence="5">
    <location>
        <begin position="152"/>
        <end position="172"/>
    </location>
</feature>
<feature type="transmembrane region" description="Helical" evidence="5">
    <location>
        <begin position="178"/>
        <end position="197"/>
    </location>
</feature>
<comment type="subcellular location">
    <subcellularLocation>
        <location evidence="1">Membrane</location>
        <topology evidence="1">Multi-pass membrane protein</topology>
    </subcellularLocation>
</comment>
<dbReference type="CDD" id="cd13956">
    <property type="entry name" value="PT_UbiA"/>
    <property type="match status" value="1"/>
</dbReference>
<evidence type="ECO:0000313" key="7">
    <source>
        <dbReference type="Proteomes" id="UP001611548"/>
    </source>
</evidence>
<keyword evidence="7" id="KW-1185">Reference proteome</keyword>